<protein>
    <submittedName>
        <fullName evidence="2">Uncharacterized protein</fullName>
    </submittedName>
</protein>
<evidence type="ECO:0000313" key="2">
    <source>
        <dbReference type="EMBL" id="CAI2381016.1"/>
    </source>
</evidence>
<feature type="region of interest" description="Disordered" evidence="1">
    <location>
        <begin position="170"/>
        <end position="192"/>
    </location>
</feature>
<accession>A0AAD1XYK5</accession>
<proteinExistence type="predicted"/>
<evidence type="ECO:0000313" key="3">
    <source>
        <dbReference type="Proteomes" id="UP001295684"/>
    </source>
</evidence>
<organism evidence="2 3">
    <name type="scientific">Euplotes crassus</name>
    <dbReference type="NCBI Taxonomy" id="5936"/>
    <lineage>
        <taxon>Eukaryota</taxon>
        <taxon>Sar</taxon>
        <taxon>Alveolata</taxon>
        <taxon>Ciliophora</taxon>
        <taxon>Intramacronucleata</taxon>
        <taxon>Spirotrichea</taxon>
        <taxon>Hypotrichia</taxon>
        <taxon>Euplotida</taxon>
        <taxon>Euplotidae</taxon>
        <taxon>Moneuplotes</taxon>
    </lineage>
</organism>
<reference evidence="2" key="1">
    <citation type="submission" date="2023-07" db="EMBL/GenBank/DDBJ databases">
        <authorList>
            <consortium name="AG Swart"/>
            <person name="Singh M."/>
            <person name="Singh A."/>
            <person name="Seah K."/>
            <person name="Emmerich C."/>
        </authorList>
    </citation>
    <scope>NUCLEOTIDE SEQUENCE</scope>
    <source>
        <strain evidence="2">DP1</strain>
    </source>
</reference>
<name>A0AAD1XYK5_EUPCR</name>
<keyword evidence="3" id="KW-1185">Reference proteome</keyword>
<dbReference type="EMBL" id="CAMPGE010023037">
    <property type="protein sequence ID" value="CAI2381016.1"/>
    <property type="molecule type" value="Genomic_DNA"/>
</dbReference>
<gene>
    <name evidence="2" type="ORF">ECRASSUSDP1_LOCUS22460</name>
</gene>
<comment type="caution">
    <text evidence="2">The sequence shown here is derived from an EMBL/GenBank/DDBJ whole genome shotgun (WGS) entry which is preliminary data.</text>
</comment>
<dbReference type="Proteomes" id="UP001295684">
    <property type="component" value="Unassembled WGS sequence"/>
</dbReference>
<dbReference type="AlphaFoldDB" id="A0AAD1XYK5"/>
<sequence>MEKYEGKGKPDTEEALLSLSDIETLFASIRVQYFNDLATNVERICESSFDSEKCSKTTGQTIKDISYVLENKISEEEKNLGVFELLAKIKLLLIKFKEDLDSGKLFSFDSSMNIFHDRRGLYINELRKMSESVMSQIVIAARKKRVMQLYKRAKPSKETIKDITNDLRKLNKECPDDDPNPPSAPTKYLFRS</sequence>
<evidence type="ECO:0000256" key="1">
    <source>
        <dbReference type="SAM" id="MobiDB-lite"/>
    </source>
</evidence>